<sequence>MSTNPEKSVVPQSSSNSKVQSEIDFLTEYGYQSKAIRCFVAHEIAFQLVFGHAEGTKPSCYELFPPSESFSSWQVRTVEDLTVYVDEESPLRFLPPLPPFKDVQRYFSQDKKVVRQLEHIMLTNCALGLMAMAPNPDVKLFSSPRASMFFVSRKAVLHDTSTSGRGYASVTLPLSSYDKYNYLFNRIVSSTFIKSYYRIYNNLLKLFFDDAFLISQIL</sequence>
<dbReference type="Proteomes" id="UP000053766">
    <property type="component" value="Unassembled WGS sequence"/>
</dbReference>
<keyword evidence="2" id="KW-1185">Reference proteome</keyword>
<dbReference type="STRING" id="29172.A0A0D8XP19"/>
<organism evidence="1 2">
    <name type="scientific">Dictyocaulus viviparus</name>
    <name type="common">Bovine lungworm</name>
    <dbReference type="NCBI Taxonomy" id="29172"/>
    <lineage>
        <taxon>Eukaryota</taxon>
        <taxon>Metazoa</taxon>
        <taxon>Ecdysozoa</taxon>
        <taxon>Nematoda</taxon>
        <taxon>Chromadorea</taxon>
        <taxon>Rhabditida</taxon>
        <taxon>Rhabditina</taxon>
        <taxon>Rhabditomorpha</taxon>
        <taxon>Strongyloidea</taxon>
        <taxon>Metastrongylidae</taxon>
        <taxon>Dictyocaulus</taxon>
    </lineage>
</organism>
<proteinExistence type="predicted"/>
<dbReference type="OrthoDB" id="5869636at2759"/>
<gene>
    <name evidence="1" type="ORF">DICVIV_07696</name>
</gene>
<protein>
    <submittedName>
        <fullName evidence="1">Uncharacterized protein</fullName>
    </submittedName>
</protein>
<accession>A0A0D8XP19</accession>
<evidence type="ECO:0000313" key="2">
    <source>
        <dbReference type="Proteomes" id="UP000053766"/>
    </source>
</evidence>
<reference evidence="1 2" key="1">
    <citation type="submission" date="2013-11" db="EMBL/GenBank/DDBJ databases">
        <title>Draft genome of the bovine lungworm Dictyocaulus viviparus.</title>
        <authorList>
            <person name="Mitreva M."/>
        </authorList>
    </citation>
    <scope>NUCLEOTIDE SEQUENCE [LARGE SCALE GENOMIC DNA]</scope>
    <source>
        <strain evidence="1 2">HannoverDv2000</strain>
    </source>
</reference>
<dbReference type="AlphaFoldDB" id="A0A0D8XP19"/>
<reference evidence="2" key="2">
    <citation type="journal article" date="2016" name="Sci. Rep.">
        <title>Dictyocaulus viviparus genome, variome and transcriptome elucidate lungworm biology and support future intervention.</title>
        <authorList>
            <person name="McNulty S.N."/>
            <person name="Strube C."/>
            <person name="Rosa B.A."/>
            <person name="Martin J.C."/>
            <person name="Tyagi R."/>
            <person name="Choi Y.J."/>
            <person name="Wang Q."/>
            <person name="Hallsworth Pepin K."/>
            <person name="Zhang X."/>
            <person name="Ozersky P."/>
            <person name="Wilson R.K."/>
            <person name="Sternberg P.W."/>
            <person name="Gasser R.B."/>
            <person name="Mitreva M."/>
        </authorList>
    </citation>
    <scope>NUCLEOTIDE SEQUENCE [LARGE SCALE GENOMIC DNA]</scope>
    <source>
        <strain evidence="2">HannoverDv2000</strain>
    </source>
</reference>
<dbReference type="EMBL" id="KN716362">
    <property type="protein sequence ID" value="KJH46260.1"/>
    <property type="molecule type" value="Genomic_DNA"/>
</dbReference>
<name>A0A0D8XP19_DICVI</name>
<evidence type="ECO:0000313" key="1">
    <source>
        <dbReference type="EMBL" id="KJH46260.1"/>
    </source>
</evidence>